<proteinExistence type="inferred from homology"/>
<dbReference type="EMBL" id="QZBT01000017">
    <property type="protein sequence ID" value="THZ87051.1"/>
    <property type="molecule type" value="Genomic_DNA"/>
</dbReference>
<dbReference type="Gene3D" id="2.115.10.20">
    <property type="entry name" value="Glycosyl hydrolase domain, family 43"/>
    <property type="match status" value="1"/>
</dbReference>
<evidence type="ECO:0000313" key="8">
    <source>
        <dbReference type="Proteomes" id="UP000310039"/>
    </source>
</evidence>
<sequence length="348" mass="36941">MAQKSCNLQTFLSPSKTTVGPSFNGRPCDTFNDQISLSKRTTIGLAITANFPDPSIIKVNGTWYAFATHTRGTDIKIQVARSPDFENWSIIRNVDGSQFDALPVLPAWVRMANYLTWAPDVQQLDDGSFIMYYSATAAARPDGSKHCVGAATSPTILGPYTGLADALFCPLSRGGAIDASGFKDRNGKRYVLFKVDGNAVGNGGACGNTVLPIVGTPLMLQPVAADGHTFTGNAVALLDNNGLADQGILEAPVLTRSRAGVYFLFFSSGCFATSGYTVSYATASNLTGPYTRADGPLFRTGDGNGLKAPGGMSVWGDNRHMVLHANYGNGRAMYTTFIALKGTEVITM</sequence>
<dbReference type="SUPFAM" id="SSF75005">
    <property type="entry name" value="Arabinanase/levansucrase/invertase"/>
    <property type="match status" value="1"/>
</dbReference>
<feature type="site" description="Important for catalytic activity, responsible for pKa modulation of the active site Glu and correct orientation of both the proton donor and substrate" evidence="5">
    <location>
        <position position="178"/>
    </location>
</feature>
<dbReference type="GO" id="GO:0004553">
    <property type="term" value="F:hydrolase activity, hydrolyzing O-glycosyl compounds"/>
    <property type="evidence" value="ECO:0007669"/>
    <property type="project" value="InterPro"/>
</dbReference>
<feature type="active site" description="Proton donor" evidence="4">
    <location>
        <position position="250"/>
    </location>
</feature>
<evidence type="ECO:0000256" key="5">
    <source>
        <dbReference type="PIRSR" id="PIRSR606710-2"/>
    </source>
</evidence>
<comment type="similarity">
    <text evidence="1 6">Belongs to the glycosyl hydrolase 43 family.</text>
</comment>
<keyword evidence="3 6" id="KW-0326">Glycosidase</keyword>
<evidence type="ECO:0000256" key="1">
    <source>
        <dbReference type="ARBA" id="ARBA00009865"/>
    </source>
</evidence>
<accession>A0A4S9Y5Y5</accession>
<dbReference type="InterPro" id="IPR006710">
    <property type="entry name" value="Glyco_hydro_43"/>
</dbReference>
<dbReference type="InterPro" id="IPR023296">
    <property type="entry name" value="Glyco_hydro_beta-prop_sf"/>
</dbReference>
<evidence type="ECO:0000256" key="6">
    <source>
        <dbReference type="RuleBase" id="RU361187"/>
    </source>
</evidence>
<evidence type="ECO:0000313" key="7">
    <source>
        <dbReference type="EMBL" id="THZ87051.1"/>
    </source>
</evidence>
<feature type="active site" description="Proton acceptor" evidence="4">
    <location>
        <position position="53"/>
    </location>
</feature>
<dbReference type="InterPro" id="IPR051795">
    <property type="entry name" value="Glycosyl_Hydrlase_43"/>
</dbReference>
<protein>
    <submittedName>
        <fullName evidence="7">Arabinanase/levansucrase/invertase</fullName>
    </submittedName>
</protein>
<reference evidence="7 8" key="1">
    <citation type="submission" date="2018-10" db="EMBL/GenBank/DDBJ databases">
        <title>Fifty Aureobasidium pullulans genomes reveal a recombining polyextremotolerant generalist.</title>
        <authorList>
            <person name="Gostincar C."/>
            <person name="Turk M."/>
            <person name="Zajc J."/>
            <person name="Gunde-Cimerman N."/>
        </authorList>
    </citation>
    <scope>NUCLEOTIDE SEQUENCE [LARGE SCALE GENOMIC DNA]</scope>
    <source>
        <strain evidence="7 8">EXF-3403</strain>
    </source>
</reference>
<dbReference type="Pfam" id="PF04616">
    <property type="entry name" value="Glyco_hydro_43"/>
    <property type="match status" value="1"/>
</dbReference>
<evidence type="ECO:0000256" key="3">
    <source>
        <dbReference type="ARBA" id="ARBA00023295"/>
    </source>
</evidence>
<dbReference type="AlphaFoldDB" id="A0A4S9Y5Y5"/>
<evidence type="ECO:0000256" key="4">
    <source>
        <dbReference type="PIRSR" id="PIRSR606710-1"/>
    </source>
</evidence>
<dbReference type="GO" id="GO:0005975">
    <property type="term" value="P:carbohydrate metabolic process"/>
    <property type="evidence" value="ECO:0007669"/>
    <property type="project" value="InterPro"/>
</dbReference>
<name>A0A4S9Y5Y5_AURPU</name>
<gene>
    <name evidence="7" type="ORF">D6C84_01967</name>
</gene>
<dbReference type="Proteomes" id="UP000310039">
    <property type="component" value="Unassembled WGS sequence"/>
</dbReference>
<organism evidence="7 8">
    <name type="scientific">Aureobasidium pullulans</name>
    <name type="common">Black yeast</name>
    <name type="synonym">Pullularia pullulans</name>
    <dbReference type="NCBI Taxonomy" id="5580"/>
    <lineage>
        <taxon>Eukaryota</taxon>
        <taxon>Fungi</taxon>
        <taxon>Dikarya</taxon>
        <taxon>Ascomycota</taxon>
        <taxon>Pezizomycotina</taxon>
        <taxon>Dothideomycetes</taxon>
        <taxon>Dothideomycetidae</taxon>
        <taxon>Dothideales</taxon>
        <taxon>Saccotheciaceae</taxon>
        <taxon>Aureobasidium</taxon>
    </lineage>
</organism>
<keyword evidence="2 6" id="KW-0378">Hydrolase</keyword>
<comment type="caution">
    <text evidence="7">The sequence shown here is derived from an EMBL/GenBank/DDBJ whole genome shotgun (WGS) entry which is preliminary data.</text>
</comment>
<dbReference type="PANTHER" id="PTHR42812:SF5">
    <property type="entry name" value="ENDO-ARABINASE"/>
    <property type="match status" value="1"/>
</dbReference>
<dbReference type="CDD" id="cd08999">
    <property type="entry name" value="GH43_ABN-like"/>
    <property type="match status" value="1"/>
</dbReference>
<dbReference type="PANTHER" id="PTHR42812">
    <property type="entry name" value="BETA-XYLOSIDASE"/>
    <property type="match status" value="1"/>
</dbReference>
<evidence type="ECO:0000256" key="2">
    <source>
        <dbReference type="ARBA" id="ARBA00022801"/>
    </source>
</evidence>